<dbReference type="EMBL" id="FNBH01000001">
    <property type="protein sequence ID" value="SDE97609.1"/>
    <property type="molecule type" value="Genomic_DNA"/>
</dbReference>
<sequence length="153" mass="17956">MKKINNKKIIDFYFKILIVILVVLTFLGIIIYMLKPASFYHLFLMICITGSVVTFYTLLKLRFFEYENSQQFISIKQPYFWKLNPGVTSIEFPIDMLVGFSIRNGLFTTSLVLIIRSKEQKPKKLYCKIIGLNKGQISELKQSLQNAKEYFED</sequence>
<keyword evidence="1" id="KW-0472">Membrane</keyword>
<feature type="transmembrane region" description="Helical" evidence="1">
    <location>
        <begin position="12"/>
        <end position="33"/>
    </location>
</feature>
<evidence type="ECO:0000313" key="3">
    <source>
        <dbReference type="Proteomes" id="UP000199203"/>
    </source>
</evidence>
<organism evidence="2 3">
    <name type="scientific">Epilithonimonas hungarica</name>
    <dbReference type="NCBI Taxonomy" id="454006"/>
    <lineage>
        <taxon>Bacteria</taxon>
        <taxon>Pseudomonadati</taxon>
        <taxon>Bacteroidota</taxon>
        <taxon>Flavobacteriia</taxon>
        <taxon>Flavobacteriales</taxon>
        <taxon>Weeksellaceae</taxon>
        <taxon>Chryseobacterium group</taxon>
        <taxon>Epilithonimonas</taxon>
    </lineage>
</organism>
<dbReference type="Proteomes" id="UP000199203">
    <property type="component" value="Unassembled WGS sequence"/>
</dbReference>
<gene>
    <name evidence="2" type="ORF">SAMN05421825_0744</name>
</gene>
<dbReference type="AlphaFoldDB" id="A0A1G7HBX1"/>
<keyword evidence="1" id="KW-1133">Transmembrane helix</keyword>
<keyword evidence="1" id="KW-0812">Transmembrane</keyword>
<evidence type="ECO:0000313" key="2">
    <source>
        <dbReference type="EMBL" id="SDE97609.1"/>
    </source>
</evidence>
<reference evidence="3" key="1">
    <citation type="submission" date="2016-10" db="EMBL/GenBank/DDBJ databases">
        <authorList>
            <person name="Varghese N."/>
            <person name="Submissions S."/>
        </authorList>
    </citation>
    <scope>NUCLEOTIDE SEQUENCE [LARGE SCALE GENOMIC DNA]</scope>
    <source>
        <strain evidence="3">DSM 19684</strain>
    </source>
</reference>
<proteinExistence type="predicted"/>
<feature type="transmembrane region" description="Helical" evidence="1">
    <location>
        <begin position="39"/>
        <end position="59"/>
    </location>
</feature>
<dbReference type="OrthoDB" id="1259850at2"/>
<name>A0A1G7HBX1_9FLAO</name>
<protein>
    <recommendedName>
        <fullName evidence="4">PH domain-containing protein</fullName>
    </recommendedName>
</protein>
<dbReference type="STRING" id="454006.SAMN05421825_0744"/>
<keyword evidence="3" id="KW-1185">Reference proteome</keyword>
<evidence type="ECO:0008006" key="4">
    <source>
        <dbReference type="Google" id="ProtNLM"/>
    </source>
</evidence>
<dbReference type="RefSeq" id="WP_089871437.1">
    <property type="nucleotide sequence ID" value="NZ_FNBH01000001.1"/>
</dbReference>
<evidence type="ECO:0000256" key="1">
    <source>
        <dbReference type="SAM" id="Phobius"/>
    </source>
</evidence>
<accession>A0A1G7HBX1</accession>